<name>A0AAV6TJL2_9ARAC</name>
<keyword evidence="3" id="KW-1185">Reference proteome</keyword>
<evidence type="ECO:0000256" key="1">
    <source>
        <dbReference type="SAM" id="MobiDB-lite"/>
    </source>
</evidence>
<reference evidence="2 3" key="1">
    <citation type="journal article" date="2022" name="Nat. Ecol. Evol.">
        <title>A masculinizing supergene underlies an exaggerated male reproductive morph in a spider.</title>
        <authorList>
            <person name="Hendrickx F."/>
            <person name="De Corte Z."/>
            <person name="Sonet G."/>
            <person name="Van Belleghem S.M."/>
            <person name="Kostlbacher S."/>
            <person name="Vangestel C."/>
        </authorList>
    </citation>
    <scope>NUCLEOTIDE SEQUENCE [LARGE SCALE GENOMIC DNA]</scope>
    <source>
        <strain evidence="2">W744_W776</strain>
    </source>
</reference>
<organism evidence="2 3">
    <name type="scientific">Oedothorax gibbosus</name>
    <dbReference type="NCBI Taxonomy" id="931172"/>
    <lineage>
        <taxon>Eukaryota</taxon>
        <taxon>Metazoa</taxon>
        <taxon>Ecdysozoa</taxon>
        <taxon>Arthropoda</taxon>
        <taxon>Chelicerata</taxon>
        <taxon>Arachnida</taxon>
        <taxon>Araneae</taxon>
        <taxon>Araneomorphae</taxon>
        <taxon>Entelegynae</taxon>
        <taxon>Araneoidea</taxon>
        <taxon>Linyphiidae</taxon>
        <taxon>Erigoninae</taxon>
        <taxon>Oedothorax</taxon>
    </lineage>
</organism>
<protein>
    <submittedName>
        <fullName evidence="2">Uncharacterized protein</fullName>
    </submittedName>
</protein>
<dbReference type="AlphaFoldDB" id="A0AAV6TJL2"/>
<dbReference type="EMBL" id="JAFNEN010003296">
    <property type="protein sequence ID" value="KAG8171992.1"/>
    <property type="molecule type" value="Genomic_DNA"/>
</dbReference>
<evidence type="ECO:0000313" key="3">
    <source>
        <dbReference type="Proteomes" id="UP000827092"/>
    </source>
</evidence>
<gene>
    <name evidence="2" type="ORF">JTE90_025228</name>
</gene>
<accession>A0AAV6TJL2</accession>
<feature type="region of interest" description="Disordered" evidence="1">
    <location>
        <begin position="1"/>
        <end position="34"/>
    </location>
</feature>
<dbReference type="Proteomes" id="UP000827092">
    <property type="component" value="Unassembled WGS sequence"/>
</dbReference>
<evidence type="ECO:0000313" key="2">
    <source>
        <dbReference type="EMBL" id="KAG8171992.1"/>
    </source>
</evidence>
<feature type="compositionally biased region" description="Polar residues" evidence="1">
    <location>
        <begin position="17"/>
        <end position="28"/>
    </location>
</feature>
<comment type="caution">
    <text evidence="2">The sequence shown here is derived from an EMBL/GenBank/DDBJ whole genome shotgun (WGS) entry which is preliminary data.</text>
</comment>
<sequence length="145" mass="16560">MSSRSPMETAADMGTTGKKNFTISSDQGPTRGACPDTARDAGAFYENSVPYLRTSRFRDTNCLQRKIILPGFPRRRLRVRLRFTATWSAKGPVSFVCPGWWNINPIPSFGRRARQTRACVCVFGRRSRLFRKNQPLWGLWVCRTP</sequence>
<proteinExistence type="predicted"/>